<gene>
    <name evidence="8" type="ORF">E7811_12995</name>
</gene>
<proteinExistence type="inferred from homology"/>
<evidence type="ECO:0000256" key="3">
    <source>
        <dbReference type="ARBA" id="ARBA00022692"/>
    </source>
</evidence>
<evidence type="ECO:0000256" key="4">
    <source>
        <dbReference type="ARBA" id="ARBA00022989"/>
    </source>
</evidence>
<feature type="transmembrane region" description="Helical" evidence="6">
    <location>
        <begin position="84"/>
        <end position="105"/>
    </location>
</feature>
<feature type="transmembrane region" description="Helical" evidence="6">
    <location>
        <begin position="198"/>
        <end position="219"/>
    </location>
</feature>
<protein>
    <submittedName>
        <fullName evidence="8">DMT family transporter</fullName>
    </submittedName>
</protein>
<organism evidence="8 9">
    <name type="scientific">Aliigemmobacter aestuarii</name>
    <dbReference type="NCBI Taxonomy" id="1445661"/>
    <lineage>
        <taxon>Bacteria</taxon>
        <taxon>Pseudomonadati</taxon>
        <taxon>Pseudomonadota</taxon>
        <taxon>Alphaproteobacteria</taxon>
        <taxon>Rhodobacterales</taxon>
        <taxon>Paracoccaceae</taxon>
        <taxon>Aliigemmobacter</taxon>
    </lineage>
</organism>
<comment type="caution">
    <text evidence="8">The sequence shown here is derived from an EMBL/GenBank/DDBJ whole genome shotgun (WGS) entry which is preliminary data.</text>
</comment>
<name>A0A4S3MMY4_9RHOB</name>
<dbReference type="GO" id="GO:0016020">
    <property type="term" value="C:membrane"/>
    <property type="evidence" value="ECO:0007669"/>
    <property type="project" value="UniProtKB-SubCell"/>
</dbReference>
<dbReference type="OrthoDB" id="9810329at2"/>
<evidence type="ECO:0000256" key="1">
    <source>
        <dbReference type="ARBA" id="ARBA00004141"/>
    </source>
</evidence>
<accession>A0A4S3MMY4</accession>
<dbReference type="PANTHER" id="PTHR22911:SF6">
    <property type="entry name" value="SOLUTE CARRIER FAMILY 35 MEMBER G1"/>
    <property type="match status" value="1"/>
</dbReference>
<dbReference type="PANTHER" id="PTHR22911">
    <property type="entry name" value="ACYL-MALONYL CONDENSING ENZYME-RELATED"/>
    <property type="match status" value="1"/>
</dbReference>
<sequence>MTGAIVSFTAMAVAGRAVSPVHDTFEIMMWRSAFGLAGVLAAIVVLGRLREVRTERLRGHILRNLTHFAGQNLWFWAITVAPLAQVFALEFTAPIWVVLLAPVFLGETLTRNKMLAAAIGFAGILIVARPDMGQLDPGLLAAAGAALCFAMTAIQTKSLTRHEGIVSILFWLTLIQLVFGILASFHDGQAAWPTLATLPWLALISICGLLAHFCLTTALSLASASVVMPMDFIRLPVIAIVGMAFYGEAVDLWVAIGAGIILLANWINLRQS</sequence>
<dbReference type="AlphaFoldDB" id="A0A4S3MMY4"/>
<dbReference type="Proteomes" id="UP000309450">
    <property type="component" value="Unassembled WGS sequence"/>
</dbReference>
<feature type="transmembrane region" description="Helical" evidence="6">
    <location>
        <begin position="226"/>
        <end position="246"/>
    </location>
</feature>
<dbReference type="SUPFAM" id="SSF103481">
    <property type="entry name" value="Multidrug resistance efflux transporter EmrE"/>
    <property type="match status" value="2"/>
</dbReference>
<comment type="similarity">
    <text evidence="2">Belongs to the drug/metabolite transporter (DMT) superfamily. 10 TMS drug/metabolite exporter (DME) (TC 2.A.7.3) family.</text>
</comment>
<feature type="domain" description="EamA" evidence="7">
    <location>
        <begin position="137"/>
        <end position="267"/>
    </location>
</feature>
<keyword evidence="5 6" id="KW-0472">Membrane</keyword>
<keyword evidence="4 6" id="KW-1133">Transmembrane helix</keyword>
<comment type="subcellular location">
    <subcellularLocation>
        <location evidence="1">Membrane</location>
        <topology evidence="1">Multi-pass membrane protein</topology>
    </subcellularLocation>
</comment>
<dbReference type="InterPro" id="IPR000620">
    <property type="entry name" value="EamA_dom"/>
</dbReference>
<evidence type="ECO:0000259" key="7">
    <source>
        <dbReference type="Pfam" id="PF00892"/>
    </source>
</evidence>
<dbReference type="InterPro" id="IPR037185">
    <property type="entry name" value="EmrE-like"/>
</dbReference>
<evidence type="ECO:0000313" key="8">
    <source>
        <dbReference type="EMBL" id="THD83192.1"/>
    </source>
</evidence>
<feature type="transmembrane region" description="Helical" evidence="6">
    <location>
        <begin position="27"/>
        <end position="49"/>
    </location>
</feature>
<keyword evidence="3 6" id="KW-0812">Transmembrane</keyword>
<feature type="transmembrane region" description="Helical" evidence="6">
    <location>
        <begin position="166"/>
        <end position="186"/>
    </location>
</feature>
<evidence type="ECO:0000256" key="2">
    <source>
        <dbReference type="ARBA" id="ARBA00009853"/>
    </source>
</evidence>
<evidence type="ECO:0000256" key="5">
    <source>
        <dbReference type="ARBA" id="ARBA00023136"/>
    </source>
</evidence>
<reference evidence="8 9" key="1">
    <citation type="submission" date="2019-04" db="EMBL/GenBank/DDBJ databases">
        <title>Draft genome sequence of Gemmobacter aestuarii sp. nov.</title>
        <authorList>
            <person name="Hameed A."/>
            <person name="Lin S.-Y."/>
            <person name="Shahina M."/>
            <person name="Lai W.-A."/>
            <person name="Young C.-C."/>
        </authorList>
    </citation>
    <scope>NUCLEOTIDE SEQUENCE [LARGE SCALE GENOMIC DNA]</scope>
    <source>
        <strain evidence="8 9">CC-PW-75</strain>
    </source>
</reference>
<feature type="transmembrane region" description="Helical" evidence="6">
    <location>
        <begin position="252"/>
        <end position="269"/>
    </location>
</feature>
<dbReference type="RefSeq" id="WP_136395220.1">
    <property type="nucleotide sequence ID" value="NZ_SSND01000003.1"/>
</dbReference>
<feature type="transmembrane region" description="Helical" evidence="6">
    <location>
        <begin position="61"/>
        <end position="78"/>
    </location>
</feature>
<dbReference type="EMBL" id="SSND01000003">
    <property type="protein sequence ID" value="THD83192.1"/>
    <property type="molecule type" value="Genomic_DNA"/>
</dbReference>
<feature type="domain" description="EamA" evidence="7">
    <location>
        <begin position="3"/>
        <end position="128"/>
    </location>
</feature>
<evidence type="ECO:0000313" key="9">
    <source>
        <dbReference type="Proteomes" id="UP000309450"/>
    </source>
</evidence>
<dbReference type="Pfam" id="PF00892">
    <property type="entry name" value="EamA"/>
    <property type="match status" value="2"/>
</dbReference>
<keyword evidence="9" id="KW-1185">Reference proteome</keyword>
<evidence type="ECO:0000256" key="6">
    <source>
        <dbReference type="SAM" id="Phobius"/>
    </source>
</evidence>